<dbReference type="InterPro" id="IPR023214">
    <property type="entry name" value="HAD_sf"/>
</dbReference>
<dbReference type="InterPro" id="IPR000150">
    <property type="entry name" value="Cof"/>
</dbReference>
<evidence type="ECO:0000313" key="2">
    <source>
        <dbReference type="Proteomes" id="UP000886819"/>
    </source>
</evidence>
<comment type="caution">
    <text evidence="1">The sequence shown here is derived from an EMBL/GenBank/DDBJ whole genome shotgun (WGS) entry which is preliminary data.</text>
</comment>
<accession>A0A9D0YWA0</accession>
<dbReference type="GO" id="GO:0016791">
    <property type="term" value="F:phosphatase activity"/>
    <property type="evidence" value="ECO:0007669"/>
    <property type="project" value="TreeGrafter"/>
</dbReference>
<dbReference type="GO" id="GO:0000287">
    <property type="term" value="F:magnesium ion binding"/>
    <property type="evidence" value="ECO:0007669"/>
    <property type="project" value="TreeGrafter"/>
</dbReference>
<dbReference type="PANTHER" id="PTHR10000:SF8">
    <property type="entry name" value="HAD SUPERFAMILY HYDROLASE-LIKE, TYPE 3"/>
    <property type="match status" value="1"/>
</dbReference>
<reference evidence="1" key="1">
    <citation type="submission" date="2020-10" db="EMBL/GenBank/DDBJ databases">
        <authorList>
            <person name="Gilroy R."/>
        </authorList>
    </citation>
    <scope>NUCLEOTIDE SEQUENCE</scope>
    <source>
        <strain evidence="1">ChiHile30-977</strain>
    </source>
</reference>
<dbReference type="Gene3D" id="3.30.1240.10">
    <property type="match status" value="1"/>
</dbReference>
<dbReference type="GO" id="GO:0005829">
    <property type="term" value="C:cytosol"/>
    <property type="evidence" value="ECO:0007669"/>
    <property type="project" value="TreeGrafter"/>
</dbReference>
<dbReference type="SFLD" id="SFLDG01140">
    <property type="entry name" value="C2.B:_Phosphomannomutase_and_P"/>
    <property type="match status" value="1"/>
</dbReference>
<dbReference type="PROSITE" id="PS01228">
    <property type="entry name" value="COF_1"/>
    <property type="match status" value="1"/>
</dbReference>
<proteinExistence type="predicted"/>
<protein>
    <submittedName>
        <fullName evidence="1">HAD family phosphatase</fullName>
    </submittedName>
</protein>
<gene>
    <name evidence="1" type="ORF">IAA66_05490</name>
</gene>
<dbReference type="PROSITE" id="PS01229">
    <property type="entry name" value="COF_2"/>
    <property type="match status" value="1"/>
</dbReference>
<dbReference type="NCBIfam" id="TIGR00099">
    <property type="entry name" value="Cof-subfamily"/>
    <property type="match status" value="1"/>
</dbReference>
<dbReference type="Proteomes" id="UP000886819">
    <property type="component" value="Unassembled WGS sequence"/>
</dbReference>
<reference evidence="1" key="2">
    <citation type="journal article" date="2021" name="PeerJ">
        <title>Extensive microbial diversity within the chicken gut microbiome revealed by metagenomics and culture.</title>
        <authorList>
            <person name="Gilroy R."/>
            <person name="Ravi A."/>
            <person name="Getino M."/>
            <person name="Pursley I."/>
            <person name="Horton D.L."/>
            <person name="Alikhan N.F."/>
            <person name="Baker D."/>
            <person name="Gharbi K."/>
            <person name="Hall N."/>
            <person name="Watson M."/>
            <person name="Adriaenssens E.M."/>
            <person name="Foster-Nyarko E."/>
            <person name="Jarju S."/>
            <person name="Secka A."/>
            <person name="Antonio M."/>
            <person name="Oren A."/>
            <person name="Chaudhuri R.R."/>
            <person name="La Ragione R."/>
            <person name="Hildebrand F."/>
            <person name="Pallen M.J."/>
        </authorList>
    </citation>
    <scope>NUCLEOTIDE SEQUENCE</scope>
    <source>
        <strain evidence="1">ChiHile30-977</strain>
    </source>
</reference>
<name>A0A9D0YWA0_9FIRM</name>
<dbReference type="PANTHER" id="PTHR10000">
    <property type="entry name" value="PHOSPHOSERINE PHOSPHATASE"/>
    <property type="match status" value="1"/>
</dbReference>
<dbReference type="EMBL" id="DVFI01000085">
    <property type="protein sequence ID" value="HIQ63025.1"/>
    <property type="molecule type" value="Genomic_DNA"/>
</dbReference>
<dbReference type="Gene3D" id="3.40.50.1000">
    <property type="entry name" value="HAD superfamily/HAD-like"/>
    <property type="match status" value="1"/>
</dbReference>
<dbReference type="NCBIfam" id="TIGR01484">
    <property type="entry name" value="HAD-SF-IIB"/>
    <property type="match status" value="1"/>
</dbReference>
<dbReference type="InterPro" id="IPR006379">
    <property type="entry name" value="HAD-SF_hydro_IIB"/>
</dbReference>
<dbReference type="AlphaFoldDB" id="A0A9D0YWA0"/>
<dbReference type="InterPro" id="IPR036412">
    <property type="entry name" value="HAD-like_sf"/>
</dbReference>
<evidence type="ECO:0000313" key="1">
    <source>
        <dbReference type="EMBL" id="HIQ63025.1"/>
    </source>
</evidence>
<dbReference type="SFLD" id="SFLDS00003">
    <property type="entry name" value="Haloacid_Dehalogenase"/>
    <property type="match status" value="1"/>
</dbReference>
<organism evidence="1 2">
    <name type="scientific">Candidatus Avichristensenella intestinipullorum</name>
    <dbReference type="NCBI Taxonomy" id="2840693"/>
    <lineage>
        <taxon>Bacteria</taxon>
        <taxon>Bacillati</taxon>
        <taxon>Bacillota</taxon>
        <taxon>Clostridia</taxon>
        <taxon>Candidatus Avichristensenella</taxon>
    </lineage>
</organism>
<dbReference type="Pfam" id="PF08282">
    <property type="entry name" value="Hydrolase_3"/>
    <property type="match status" value="1"/>
</dbReference>
<dbReference type="SUPFAM" id="SSF56784">
    <property type="entry name" value="HAD-like"/>
    <property type="match status" value="1"/>
</dbReference>
<dbReference type="CDD" id="cd07516">
    <property type="entry name" value="HAD_Pase"/>
    <property type="match status" value="1"/>
</dbReference>
<sequence length="280" mass="29943">MIRLIATDLDGTLLSDPNTIHPDNVAALREAVEAGVHLVAASGRRSESSSLLMLDAGFQTAHIIGANGCQICDAPLAPPFCARYLPVEAAREGFAIAQSYGLIVSLYTDHTVTYGEEAGMRLAESGDEIGFHERLRACGLVRVCAGERALEAALREGVFKLFAMSRTDDDVDGVLAARRACARLPHTELTSSWHNNFELMPAGVHKGWALETLACRLGIAREEVVAFGDSENDIPMLRWAGTGVAMANASEEVRAAADAVTGPCREGGVAQALRRMLRGR</sequence>